<keyword evidence="4" id="KW-1185">Reference proteome</keyword>
<comment type="caution">
    <text evidence="3">The sequence shown here is derived from an EMBL/GenBank/DDBJ whole genome shotgun (WGS) entry which is preliminary data.</text>
</comment>
<reference evidence="3 4" key="1">
    <citation type="submission" date="2015-04" db="EMBL/GenBank/DDBJ databases">
        <authorList>
            <person name="Heijne W.H."/>
            <person name="Fedorova N.D."/>
            <person name="Nierman W.C."/>
            <person name="Vollebregt A.W."/>
            <person name="Zhao Z."/>
            <person name="Wu L."/>
            <person name="Kumar M."/>
            <person name="Stam H."/>
            <person name="van den Berg M.A."/>
            <person name="Pel H.J."/>
        </authorList>
    </citation>
    <scope>NUCLEOTIDE SEQUENCE [LARGE SCALE GENOMIC DNA]</scope>
    <source>
        <strain evidence="3 4">CBS 393.64</strain>
    </source>
</reference>
<feature type="compositionally biased region" description="Basic and acidic residues" evidence="1">
    <location>
        <begin position="41"/>
        <end position="76"/>
    </location>
</feature>
<dbReference type="EMBL" id="LASV01000146">
    <property type="protein sequence ID" value="KKA22265.1"/>
    <property type="molecule type" value="Genomic_DNA"/>
</dbReference>
<feature type="signal peptide" evidence="2">
    <location>
        <begin position="1"/>
        <end position="15"/>
    </location>
</feature>
<evidence type="ECO:0000256" key="2">
    <source>
        <dbReference type="SAM" id="SignalP"/>
    </source>
</evidence>
<evidence type="ECO:0000313" key="3">
    <source>
        <dbReference type="EMBL" id="KKA22265.1"/>
    </source>
</evidence>
<accession>A0A0F4YW00</accession>
<sequence>MIVLLLLLVLSSTDFVPERTVSEIHANMGTVGTHTNGRKQPTRDACKGNSLGRDRNQLGKKEEHKKTDDNSPRDDPFFMKKYLSVVKGKMTAHYISFTELVTVSIAPGIAMITVSIVPAITP</sequence>
<gene>
    <name evidence="3" type="ORF">T310_3700</name>
</gene>
<keyword evidence="2" id="KW-0732">Signal</keyword>
<feature type="chain" id="PRO_5012181399" evidence="2">
    <location>
        <begin position="16"/>
        <end position="122"/>
    </location>
</feature>
<organism evidence="3 4">
    <name type="scientific">Rasamsonia emersonii (strain ATCC 16479 / CBS 393.64 / IMI 116815)</name>
    <dbReference type="NCBI Taxonomy" id="1408163"/>
    <lineage>
        <taxon>Eukaryota</taxon>
        <taxon>Fungi</taxon>
        <taxon>Dikarya</taxon>
        <taxon>Ascomycota</taxon>
        <taxon>Pezizomycotina</taxon>
        <taxon>Eurotiomycetes</taxon>
        <taxon>Eurotiomycetidae</taxon>
        <taxon>Eurotiales</taxon>
        <taxon>Trichocomaceae</taxon>
        <taxon>Rasamsonia</taxon>
    </lineage>
</organism>
<feature type="compositionally biased region" description="Polar residues" evidence="1">
    <location>
        <begin position="30"/>
        <end position="39"/>
    </location>
</feature>
<dbReference type="GeneID" id="25316049"/>
<dbReference type="RefSeq" id="XP_013328877.1">
    <property type="nucleotide sequence ID" value="XM_013473423.1"/>
</dbReference>
<evidence type="ECO:0000256" key="1">
    <source>
        <dbReference type="SAM" id="MobiDB-lite"/>
    </source>
</evidence>
<evidence type="ECO:0000313" key="4">
    <source>
        <dbReference type="Proteomes" id="UP000053958"/>
    </source>
</evidence>
<dbReference type="Proteomes" id="UP000053958">
    <property type="component" value="Unassembled WGS sequence"/>
</dbReference>
<name>A0A0F4YW00_RASE3</name>
<protein>
    <submittedName>
        <fullName evidence="3">Uncharacterized protein</fullName>
    </submittedName>
</protein>
<feature type="region of interest" description="Disordered" evidence="1">
    <location>
        <begin position="30"/>
        <end position="76"/>
    </location>
</feature>
<dbReference type="AlphaFoldDB" id="A0A0F4YW00"/>
<proteinExistence type="predicted"/>